<name>X0U4Q3_9ZZZZ</name>
<comment type="caution">
    <text evidence="1">The sequence shown here is derived from an EMBL/GenBank/DDBJ whole genome shotgun (WGS) entry which is preliminary data.</text>
</comment>
<sequence>MNKEETYEIIIETNKKDVFTELIGLTEKSVKGLISQMEDNKRNFLIFSFLDNGIINKGIIFSKDEIMRISYKKEKK</sequence>
<protein>
    <submittedName>
        <fullName evidence="1">Uncharacterized protein</fullName>
    </submittedName>
</protein>
<evidence type="ECO:0000313" key="1">
    <source>
        <dbReference type="EMBL" id="GAG00744.1"/>
    </source>
</evidence>
<organism evidence="1">
    <name type="scientific">marine sediment metagenome</name>
    <dbReference type="NCBI Taxonomy" id="412755"/>
    <lineage>
        <taxon>unclassified sequences</taxon>
        <taxon>metagenomes</taxon>
        <taxon>ecological metagenomes</taxon>
    </lineage>
</organism>
<proteinExistence type="predicted"/>
<accession>X0U4Q3</accession>
<dbReference type="EMBL" id="BARS01027742">
    <property type="protein sequence ID" value="GAG00744.1"/>
    <property type="molecule type" value="Genomic_DNA"/>
</dbReference>
<reference evidence="1" key="1">
    <citation type="journal article" date="2014" name="Front. Microbiol.">
        <title>High frequency of phylogenetically diverse reductive dehalogenase-homologous genes in deep subseafloor sedimentary metagenomes.</title>
        <authorList>
            <person name="Kawai M."/>
            <person name="Futagami T."/>
            <person name="Toyoda A."/>
            <person name="Takaki Y."/>
            <person name="Nishi S."/>
            <person name="Hori S."/>
            <person name="Arai W."/>
            <person name="Tsubouchi T."/>
            <person name="Morono Y."/>
            <person name="Uchiyama I."/>
            <person name="Ito T."/>
            <person name="Fujiyama A."/>
            <person name="Inagaki F."/>
            <person name="Takami H."/>
        </authorList>
    </citation>
    <scope>NUCLEOTIDE SEQUENCE</scope>
    <source>
        <strain evidence="1">Expedition CK06-06</strain>
    </source>
</reference>
<dbReference type="AlphaFoldDB" id="X0U4Q3"/>
<gene>
    <name evidence="1" type="ORF">S01H1_43539</name>
</gene>